<dbReference type="AlphaFoldDB" id="A0CJU7"/>
<reference evidence="1 2" key="1">
    <citation type="journal article" date="2006" name="Nature">
        <title>Global trends of whole-genome duplications revealed by the ciliate Paramecium tetraurelia.</title>
        <authorList>
            <consortium name="Genoscope"/>
            <person name="Aury J.-M."/>
            <person name="Jaillon O."/>
            <person name="Duret L."/>
            <person name="Noel B."/>
            <person name="Jubin C."/>
            <person name="Porcel B.M."/>
            <person name="Segurens B."/>
            <person name="Daubin V."/>
            <person name="Anthouard V."/>
            <person name="Aiach N."/>
            <person name="Arnaiz O."/>
            <person name="Billaut A."/>
            <person name="Beisson J."/>
            <person name="Blanc I."/>
            <person name="Bouhouche K."/>
            <person name="Camara F."/>
            <person name="Duharcourt S."/>
            <person name="Guigo R."/>
            <person name="Gogendeau D."/>
            <person name="Katinka M."/>
            <person name="Keller A.-M."/>
            <person name="Kissmehl R."/>
            <person name="Klotz C."/>
            <person name="Koll F."/>
            <person name="Le Moue A."/>
            <person name="Lepere C."/>
            <person name="Malinsky S."/>
            <person name="Nowacki M."/>
            <person name="Nowak J.K."/>
            <person name="Plattner H."/>
            <person name="Poulain J."/>
            <person name="Ruiz F."/>
            <person name="Serrano V."/>
            <person name="Zagulski M."/>
            <person name="Dessen P."/>
            <person name="Betermier M."/>
            <person name="Weissenbach J."/>
            <person name="Scarpelli C."/>
            <person name="Schachter V."/>
            <person name="Sperling L."/>
            <person name="Meyer E."/>
            <person name="Cohen J."/>
            <person name="Wincker P."/>
        </authorList>
    </citation>
    <scope>NUCLEOTIDE SEQUENCE [LARGE SCALE GENOMIC DNA]</scope>
    <source>
        <strain evidence="1 2">Stock d4-2</strain>
    </source>
</reference>
<dbReference type="GeneID" id="5024246"/>
<evidence type="ECO:0000313" key="1">
    <source>
        <dbReference type="EMBL" id="CAK71064.1"/>
    </source>
</evidence>
<accession>A0CJU7</accession>
<dbReference type="EMBL" id="CT868096">
    <property type="protein sequence ID" value="CAK71064.1"/>
    <property type="molecule type" value="Genomic_DNA"/>
</dbReference>
<sequence>MKIIYRLISYCYLWLPKKLQKTLQKTLFQQQENEQIFKVLFIIQSRLNFRMEKSRSLQILRSKIINQIQSAQR</sequence>
<evidence type="ECO:0000313" key="2">
    <source>
        <dbReference type="Proteomes" id="UP000000600"/>
    </source>
</evidence>
<dbReference type="KEGG" id="ptm:GSPATT00000776001"/>
<protein>
    <submittedName>
        <fullName evidence="1">Uncharacterized protein</fullName>
    </submittedName>
</protein>
<organism evidence="1 2">
    <name type="scientific">Paramecium tetraurelia</name>
    <dbReference type="NCBI Taxonomy" id="5888"/>
    <lineage>
        <taxon>Eukaryota</taxon>
        <taxon>Sar</taxon>
        <taxon>Alveolata</taxon>
        <taxon>Ciliophora</taxon>
        <taxon>Intramacronucleata</taxon>
        <taxon>Oligohymenophorea</taxon>
        <taxon>Peniculida</taxon>
        <taxon>Parameciidae</taxon>
        <taxon>Paramecium</taxon>
    </lineage>
</organism>
<dbReference type="InParanoid" id="A0CJU7"/>
<dbReference type="HOGENOM" id="CLU_2710164_0_0_1"/>
<dbReference type="RefSeq" id="XP_001438461.1">
    <property type="nucleotide sequence ID" value="XM_001438424.1"/>
</dbReference>
<dbReference type="Proteomes" id="UP000000600">
    <property type="component" value="Unassembled WGS sequence"/>
</dbReference>
<name>A0CJU7_PARTE</name>
<keyword evidence="2" id="KW-1185">Reference proteome</keyword>
<proteinExistence type="predicted"/>
<gene>
    <name evidence="1" type="ORF">GSPATT00000776001</name>
</gene>